<dbReference type="KEGG" id="mme:Marme_0780"/>
<sequence length="240" mass="27436" precursor="true">MLVCIYSVSVKLERAAFAALLLLVCGFAMAEDRVKLATQIWTPYQTVDQNGTIGGVAVDRVKCTMQRMGQPYEIHVMRWDKAQLMVETGHMDGFFSGSANSQRATYAKPSSPVVSEYLAWFIAPSVTQDLDDETSKYNLRYGAKFNTSKWLFLKRQGYNVIKKPRDADALLQMLWQGDLDVAYEYELVFEDSLKKAGIPLDYFKKVRLKKQDLMMHFSKSFLAETPNFLDRFNASLEKCL</sequence>
<dbReference type="Pfam" id="PF00497">
    <property type="entry name" value="SBP_bac_3"/>
    <property type="match status" value="1"/>
</dbReference>
<accession>F2K2L8</accession>
<name>F2K2L8_MARM1</name>
<evidence type="ECO:0000256" key="1">
    <source>
        <dbReference type="SAM" id="SignalP"/>
    </source>
</evidence>
<protein>
    <recommendedName>
        <fullName evidence="2">Solute-binding protein family 3/N-terminal domain-containing protein</fullName>
    </recommendedName>
</protein>
<dbReference type="STRING" id="717774.Marme_0780"/>
<dbReference type="PATRIC" id="fig|717774.3.peg.811"/>
<feature type="signal peptide" evidence="1">
    <location>
        <begin position="1"/>
        <end position="30"/>
    </location>
</feature>
<evidence type="ECO:0000313" key="3">
    <source>
        <dbReference type="EMBL" id="ADZ90063.1"/>
    </source>
</evidence>
<dbReference type="Proteomes" id="UP000001062">
    <property type="component" value="Chromosome"/>
</dbReference>
<dbReference type="Gene3D" id="3.40.190.10">
    <property type="entry name" value="Periplasmic binding protein-like II"/>
    <property type="match status" value="2"/>
</dbReference>
<dbReference type="SUPFAM" id="SSF53850">
    <property type="entry name" value="Periplasmic binding protein-like II"/>
    <property type="match status" value="1"/>
</dbReference>
<evidence type="ECO:0000313" key="4">
    <source>
        <dbReference type="Proteomes" id="UP000001062"/>
    </source>
</evidence>
<evidence type="ECO:0000259" key="2">
    <source>
        <dbReference type="Pfam" id="PF00497"/>
    </source>
</evidence>
<dbReference type="InterPro" id="IPR001638">
    <property type="entry name" value="Solute-binding_3/MltF_N"/>
</dbReference>
<dbReference type="PANTHER" id="PTHR38834">
    <property type="entry name" value="PERIPLASMIC SUBSTRATE BINDING PROTEIN FAMILY 3"/>
    <property type="match status" value="1"/>
</dbReference>
<dbReference type="RefSeq" id="WP_013659968.1">
    <property type="nucleotide sequence ID" value="NC_015276.1"/>
</dbReference>
<feature type="chain" id="PRO_5003284412" description="Solute-binding protein family 3/N-terminal domain-containing protein" evidence="1">
    <location>
        <begin position="31"/>
        <end position="240"/>
    </location>
</feature>
<keyword evidence="4" id="KW-1185">Reference proteome</keyword>
<dbReference type="EMBL" id="CP002583">
    <property type="protein sequence ID" value="ADZ90063.1"/>
    <property type="molecule type" value="Genomic_DNA"/>
</dbReference>
<dbReference type="HOGENOM" id="CLU_099468_0_0_6"/>
<keyword evidence="1" id="KW-0732">Signal</keyword>
<feature type="domain" description="Solute-binding protein family 3/N-terminal" evidence="2">
    <location>
        <begin position="41"/>
        <end position="119"/>
    </location>
</feature>
<organism evidence="3 4">
    <name type="scientific">Marinomonas mediterranea (strain ATCC 700492 / JCM 21426 / NBRC 103028 / MMB-1)</name>
    <dbReference type="NCBI Taxonomy" id="717774"/>
    <lineage>
        <taxon>Bacteria</taxon>
        <taxon>Pseudomonadati</taxon>
        <taxon>Pseudomonadota</taxon>
        <taxon>Gammaproteobacteria</taxon>
        <taxon>Oceanospirillales</taxon>
        <taxon>Oceanospirillaceae</taxon>
        <taxon>Marinomonas</taxon>
    </lineage>
</organism>
<reference evidence="3 4" key="1">
    <citation type="journal article" date="2012" name="Stand. Genomic Sci.">
        <title>Complete genome sequence of the melanogenic marine bacterium Marinomonas mediterranea type strain (MMB-1(T)).</title>
        <authorList>
            <person name="Lucas-Elio P."/>
            <person name="Goodwin L."/>
            <person name="Woyke T."/>
            <person name="Pitluck S."/>
            <person name="Nolan M."/>
            <person name="Kyrpides N.C."/>
            <person name="Detter J.C."/>
            <person name="Copeland A."/>
            <person name="Teshima H."/>
            <person name="Bruce D."/>
            <person name="Detter C."/>
            <person name="Tapia R."/>
            <person name="Han S."/>
            <person name="Land M.L."/>
            <person name="Ivanova N."/>
            <person name="Mikhailova N."/>
            <person name="Johnston A.W."/>
            <person name="Sanchez-Amat A."/>
        </authorList>
    </citation>
    <scope>NUCLEOTIDE SEQUENCE [LARGE SCALE GENOMIC DNA]</scope>
    <source>
        <strain evidence="4">ATCC 700492 / JCM 21426 / NBRC 103028 / MMB-1</strain>
    </source>
</reference>
<dbReference type="PANTHER" id="PTHR38834:SF3">
    <property type="entry name" value="SOLUTE-BINDING PROTEIN FAMILY 3_N-TERMINAL DOMAIN-CONTAINING PROTEIN"/>
    <property type="match status" value="1"/>
</dbReference>
<proteinExistence type="predicted"/>
<dbReference type="eggNOG" id="COG0834">
    <property type="taxonomic scope" value="Bacteria"/>
</dbReference>
<dbReference type="AlphaFoldDB" id="F2K2L8"/>
<gene>
    <name evidence="3" type="ordered locus">Marme_0780</name>
</gene>